<keyword evidence="1" id="KW-1133">Transmembrane helix</keyword>
<gene>
    <name evidence="4" type="ORF">ACFQ3W_02735</name>
</gene>
<evidence type="ECO:0000313" key="4">
    <source>
        <dbReference type="EMBL" id="MFD1175224.1"/>
    </source>
</evidence>
<proteinExistence type="predicted"/>
<feature type="domain" description="DUF7408" evidence="3">
    <location>
        <begin position="187"/>
        <end position="310"/>
    </location>
</feature>
<organism evidence="4 5">
    <name type="scientific">Paenibacillus puldeungensis</name>
    <dbReference type="NCBI Taxonomy" id="696536"/>
    <lineage>
        <taxon>Bacteria</taxon>
        <taxon>Bacillati</taxon>
        <taxon>Bacillota</taxon>
        <taxon>Bacilli</taxon>
        <taxon>Bacillales</taxon>
        <taxon>Paenibacillaceae</taxon>
        <taxon>Paenibacillus</taxon>
    </lineage>
</organism>
<feature type="transmembrane region" description="Helical" evidence="1">
    <location>
        <begin position="370"/>
        <end position="390"/>
    </location>
</feature>
<evidence type="ECO:0000259" key="3">
    <source>
        <dbReference type="Pfam" id="PF24157"/>
    </source>
</evidence>
<dbReference type="Gene3D" id="3.40.50.880">
    <property type="match status" value="1"/>
</dbReference>
<feature type="chain" id="PRO_5046125840" description="DUF7408 domain-containing protein" evidence="2">
    <location>
        <begin position="33"/>
        <end position="790"/>
    </location>
</feature>
<protein>
    <recommendedName>
        <fullName evidence="3">DUF7408 domain-containing protein</fullName>
    </recommendedName>
</protein>
<evidence type="ECO:0000256" key="2">
    <source>
        <dbReference type="SAM" id="SignalP"/>
    </source>
</evidence>
<dbReference type="SUPFAM" id="SSF52317">
    <property type="entry name" value="Class I glutamine amidotransferase-like"/>
    <property type="match status" value="1"/>
</dbReference>
<keyword evidence="5" id="KW-1185">Reference proteome</keyword>
<dbReference type="InterPro" id="IPR029062">
    <property type="entry name" value="Class_I_gatase-like"/>
</dbReference>
<evidence type="ECO:0000313" key="5">
    <source>
        <dbReference type="Proteomes" id="UP001597262"/>
    </source>
</evidence>
<dbReference type="Proteomes" id="UP001597262">
    <property type="component" value="Unassembled WGS sequence"/>
</dbReference>
<dbReference type="RefSeq" id="WP_379316319.1">
    <property type="nucleotide sequence ID" value="NZ_JBHTLM010000001.1"/>
</dbReference>
<dbReference type="EMBL" id="JBHTLM010000001">
    <property type="protein sequence ID" value="MFD1175224.1"/>
    <property type="molecule type" value="Genomic_DNA"/>
</dbReference>
<name>A0ABW3RS47_9BACL</name>
<sequence length="790" mass="86472">MFIHTKRIAPIMMLFTALVTCFVGAIPQSVHAADKPSITMESDLGFGGNTKLGEWGPLTLTLTSDTDISGEVVVQTPVPYTESSVTHVKAIDLPAGTPKKVTFGVRGNRFDKFNTTIRFYKGTVESGELISFSKGTPYLESTPEDGTLIGVLASDPDSLNFLRTLNSAGGNLSIVTLKKEQVPEDGTVMSSLDFLFINDYSVDTLSDGQRKAIRSWIKNGGTLVFSGGPGYPKSVKGFEDLSPVDYAGNTYVSELPGLTKISGKKLTIDHPFPVSAAKLKEGATAIARFDAKPLIASRVEGKGKVVYAAYDIAMEPLNGWGGHPEVWSTALDLNLSNSTGKYAGSNSDLFSGVMHLLDYFPSMTVPPFSLLMWLLLGYAVLVAPLLYYVLKKLDKREWAWALIPLIAIVASGGIYMAGTTGKTSIQTHTFNIMELDGKGQAVRKTASALFVPRGGNYTVELSAGTYLSIEREDGLLTGGQNLEPSRQSIRVEKDRTTVKLHQMTHRSIAKLWMDQPETRKFGAISIDAGFNENGKLQGSITNLTNKDLSDAALILGDRVIKLGDLPKQKTVPIPTAYSKASYNDFGGLIFPFGGGSRQADRSLDRQRGILNSYMNQSSGQDNHLLIAWSKEQLSSYKVNGKNVKSDQLNMWVQSFEPTLSQNGEVNLPFGYVDGRVIGSTPSQWNQETPGKVSMSSGDMQIEYRLPSQGDIIYSGLTIRQQDQGKMTTAMIWNADKKDWQELNWTNGEVKYTDQANQYLQNGAIIRIQITAKEWTSFDIPEISLQGRNNR</sequence>
<keyword evidence="2" id="KW-0732">Signal</keyword>
<feature type="signal peptide" evidence="2">
    <location>
        <begin position="1"/>
        <end position="32"/>
    </location>
</feature>
<dbReference type="InterPro" id="IPR055831">
    <property type="entry name" value="DUF7408"/>
</dbReference>
<reference evidence="5" key="1">
    <citation type="journal article" date="2019" name="Int. J. Syst. Evol. Microbiol.">
        <title>The Global Catalogue of Microorganisms (GCM) 10K type strain sequencing project: providing services to taxonomists for standard genome sequencing and annotation.</title>
        <authorList>
            <consortium name="The Broad Institute Genomics Platform"/>
            <consortium name="The Broad Institute Genome Sequencing Center for Infectious Disease"/>
            <person name="Wu L."/>
            <person name="Ma J."/>
        </authorList>
    </citation>
    <scope>NUCLEOTIDE SEQUENCE [LARGE SCALE GENOMIC DNA]</scope>
    <source>
        <strain evidence="5">CCUG 59189</strain>
    </source>
</reference>
<evidence type="ECO:0000256" key="1">
    <source>
        <dbReference type="SAM" id="Phobius"/>
    </source>
</evidence>
<keyword evidence="1" id="KW-0472">Membrane</keyword>
<comment type="caution">
    <text evidence="4">The sequence shown here is derived from an EMBL/GenBank/DDBJ whole genome shotgun (WGS) entry which is preliminary data.</text>
</comment>
<feature type="transmembrane region" description="Helical" evidence="1">
    <location>
        <begin position="397"/>
        <end position="418"/>
    </location>
</feature>
<accession>A0ABW3RS47</accession>
<keyword evidence="1" id="KW-0812">Transmembrane</keyword>
<dbReference type="Pfam" id="PF24157">
    <property type="entry name" value="DUF7408"/>
    <property type="match status" value="1"/>
</dbReference>